<dbReference type="PANTHER" id="PTHR43808:SF32">
    <property type="entry name" value="ARGE_DAPE-RELATED DEACYLASE"/>
    <property type="match status" value="1"/>
</dbReference>
<dbReference type="AlphaFoldDB" id="A0A1R4GGU8"/>
<evidence type="ECO:0000256" key="8">
    <source>
        <dbReference type="ARBA" id="ARBA00022801"/>
    </source>
</evidence>
<keyword evidence="14" id="KW-1185">Reference proteome</keyword>
<dbReference type="InterPro" id="IPR011650">
    <property type="entry name" value="Peptidase_M20_dimer"/>
</dbReference>
<dbReference type="Gene3D" id="3.40.630.10">
    <property type="entry name" value="Zn peptidases"/>
    <property type="match status" value="1"/>
</dbReference>
<accession>A0A1R4GGU8</accession>
<evidence type="ECO:0000256" key="7">
    <source>
        <dbReference type="ARBA" id="ARBA00022723"/>
    </source>
</evidence>
<dbReference type="SUPFAM" id="SSF55031">
    <property type="entry name" value="Bacterial exopeptidase dimerisation domain"/>
    <property type="match status" value="1"/>
</dbReference>
<keyword evidence="7" id="KW-0479">Metal-binding</keyword>
<comment type="catalytic activity">
    <reaction evidence="11">
        <text>N-succinyl-(2S,6S)-2,6-diaminopimelate + H2O = (2S,6S)-2,6-diaminopimelate + succinate</text>
        <dbReference type="Rhea" id="RHEA:22608"/>
        <dbReference type="ChEBI" id="CHEBI:15377"/>
        <dbReference type="ChEBI" id="CHEBI:30031"/>
        <dbReference type="ChEBI" id="CHEBI:57609"/>
        <dbReference type="ChEBI" id="CHEBI:58087"/>
        <dbReference type="EC" id="3.5.1.18"/>
    </reaction>
</comment>
<dbReference type="PROSITE" id="PS00758">
    <property type="entry name" value="ARGE_DAPE_CPG2_1"/>
    <property type="match status" value="1"/>
</dbReference>
<comment type="cofactor">
    <cofactor evidence="1">
        <name>Co(2+)</name>
        <dbReference type="ChEBI" id="CHEBI:48828"/>
    </cofactor>
</comment>
<gene>
    <name evidence="13" type="ORF">FM101_10355</name>
</gene>
<keyword evidence="9" id="KW-0862">Zinc</keyword>
<dbReference type="Pfam" id="PF01546">
    <property type="entry name" value="Peptidase_M20"/>
    <property type="match status" value="1"/>
</dbReference>
<evidence type="ECO:0000256" key="9">
    <source>
        <dbReference type="ARBA" id="ARBA00022833"/>
    </source>
</evidence>
<dbReference type="GO" id="GO:0046872">
    <property type="term" value="F:metal ion binding"/>
    <property type="evidence" value="ECO:0007669"/>
    <property type="project" value="UniProtKB-KW"/>
</dbReference>
<proteinExistence type="inferred from homology"/>
<comment type="similarity">
    <text evidence="4">Belongs to the peptidase M20A family.</text>
</comment>
<evidence type="ECO:0000256" key="3">
    <source>
        <dbReference type="ARBA" id="ARBA00005130"/>
    </source>
</evidence>
<evidence type="ECO:0000256" key="11">
    <source>
        <dbReference type="ARBA" id="ARBA00051301"/>
    </source>
</evidence>
<dbReference type="EC" id="3.5.1.18" evidence="5"/>
<evidence type="ECO:0000256" key="5">
    <source>
        <dbReference type="ARBA" id="ARBA00011921"/>
    </source>
</evidence>
<dbReference type="UniPathway" id="UPA00034">
    <property type="reaction ID" value="UER00021"/>
</dbReference>
<feature type="domain" description="Peptidase M20 dimerisation" evidence="12">
    <location>
        <begin position="187"/>
        <end position="288"/>
    </location>
</feature>
<dbReference type="Gene3D" id="3.30.70.360">
    <property type="match status" value="1"/>
</dbReference>
<dbReference type="NCBIfam" id="TIGR01910">
    <property type="entry name" value="DapE-ArgE"/>
    <property type="match status" value="1"/>
</dbReference>
<evidence type="ECO:0000256" key="1">
    <source>
        <dbReference type="ARBA" id="ARBA00001941"/>
    </source>
</evidence>
<evidence type="ECO:0000313" key="14">
    <source>
        <dbReference type="Proteomes" id="UP000195913"/>
    </source>
</evidence>
<dbReference type="GO" id="GO:0009014">
    <property type="term" value="F:succinyl-diaminopimelate desuccinylase activity"/>
    <property type="evidence" value="ECO:0007669"/>
    <property type="project" value="UniProtKB-EC"/>
</dbReference>
<evidence type="ECO:0000256" key="6">
    <source>
        <dbReference type="ARBA" id="ARBA00016853"/>
    </source>
</evidence>
<reference evidence="13 14" key="1">
    <citation type="submission" date="2017-02" db="EMBL/GenBank/DDBJ databases">
        <authorList>
            <person name="Peterson S.W."/>
        </authorList>
    </citation>
    <scope>NUCLEOTIDE SEQUENCE [LARGE SCALE GENOMIC DNA]</scope>
    <source>
        <strain evidence="13 14">B Ar 00.02</strain>
    </source>
</reference>
<evidence type="ECO:0000313" key="13">
    <source>
        <dbReference type="EMBL" id="SJM67295.1"/>
    </source>
</evidence>
<sequence length="401" mass="41916">MAETATGATAWQVDTSVLTALTIELVNAGGVNPGGTEQATVDVLVAEARRRGLQVTTREVEPGRPNVFITLPGGQGPGLLFLGHSDVVPVGDGWDRDPFDAYVADGRLFGRGATDMKGGLAAILTSMTMLHDAGTQLSGPVTLACLVDEEETGAGIRALVADGLDHPYLGCVVAEPTDLETVIACRGDSYLEVEVTGQAAHSGRPSDGRNAIDAAVRICNLVTADQERLRAENDPLLGYATWNTGMVSGGRGTSMVAPEAHLWFDRRLMPGEDTTSIREDLLSRIDAAGITGDGISVQLRTTMEMPGFRTEPDHPLVTAALAALAEAGVQTRVSGWTASCDGGFISRDLGIPSIVLGPGELNEEAHQPNESVRVSEVIAATRAYGMLISTLLNPDYGASGA</sequence>
<name>A0A1R4GGU8_9MICC</name>
<keyword evidence="8 13" id="KW-0378">Hydrolase</keyword>
<evidence type="ECO:0000256" key="2">
    <source>
        <dbReference type="ARBA" id="ARBA00001947"/>
    </source>
</evidence>
<dbReference type="CDD" id="cd08659">
    <property type="entry name" value="M20_ArgE_DapE-like"/>
    <property type="match status" value="1"/>
</dbReference>
<keyword evidence="10" id="KW-0170">Cobalt</keyword>
<evidence type="ECO:0000256" key="4">
    <source>
        <dbReference type="ARBA" id="ARBA00006247"/>
    </source>
</evidence>
<dbReference type="GO" id="GO:0009089">
    <property type="term" value="P:lysine biosynthetic process via diaminopimelate"/>
    <property type="evidence" value="ECO:0007669"/>
    <property type="project" value="UniProtKB-UniPathway"/>
</dbReference>
<dbReference type="RefSeq" id="WP_086999249.1">
    <property type="nucleotide sequence ID" value="NZ_FUHW01000037.1"/>
</dbReference>
<dbReference type="InterPro" id="IPR036264">
    <property type="entry name" value="Bact_exopeptidase_dim_dom"/>
</dbReference>
<evidence type="ECO:0000259" key="12">
    <source>
        <dbReference type="Pfam" id="PF07687"/>
    </source>
</evidence>
<dbReference type="Pfam" id="PF07687">
    <property type="entry name" value="M20_dimer"/>
    <property type="match status" value="1"/>
</dbReference>
<evidence type="ECO:0000256" key="10">
    <source>
        <dbReference type="ARBA" id="ARBA00023285"/>
    </source>
</evidence>
<dbReference type="PANTHER" id="PTHR43808">
    <property type="entry name" value="ACETYLORNITHINE DEACETYLASE"/>
    <property type="match status" value="1"/>
</dbReference>
<dbReference type="InterPro" id="IPR050072">
    <property type="entry name" value="Peptidase_M20A"/>
</dbReference>
<dbReference type="InterPro" id="IPR002933">
    <property type="entry name" value="Peptidase_M20"/>
</dbReference>
<dbReference type="SUPFAM" id="SSF53187">
    <property type="entry name" value="Zn-dependent exopeptidases"/>
    <property type="match status" value="1"/>
</dbReference>
<organism evidence="13 14">
    <name type="scientific">Arthrobacter rhombi</name>
    <dbReference type="NCBI Taxonomy" id="71253"/>
    <lineage>
        <taxon>Bacteria</taxon>
        <taxon>Bacillati</taxon>
        <taxon>Actinomycetota</taxon>
        <taxon>Actinomycetes</taxon>
        <taxon>Micrococcales</taxon>
        <taxon>Micrococcaceae</taxon>
        <taxon>Arthrobacter</taxon>
    </lineage>
</organism>
<dbReference type="InterPro" id="IPR001261">
    <property type="entry name" value="ArgE/DapE_CS"/>
</dbReference>
<dbReference type="EMBL" id="FUHW01000037">
    <property type="protein sequence ID" value="SJM67295.1"/>
    <property type="molecule type" value="Genomic_DNA"/>
</dbReference>
<comment type="pathway">
    <text evidence="3">Amino-acid biosynthesis; L-lysine biosynthesis via DAP pathway; LL-2,6-diaminopimelate from (S)-tetrahydrodipicolinate (succinylase route): step 3/3.</text>
</comment>
<dbReference type="InterPro" id="IPR010182">
    <property type="entry name" value="ArgE/DapE"/>
</dbReference>
<comment type="cofactor">
    <cofactor evidence="2">
        <name>Zn(2+)</name>
        <dbReference type="ChEBI" id="CHEBI:29105"/>
    </cofactor>
</comment>
<dbReference type="Proteomes" id="UP000195913">
    <property type="component" value="Unassembled WGS sequence"/>
</dbReference>
<protein>
    <recommendedName>
        <fullName evidence="6">Probable succinyl-diaminopimelate desuccinylase</fullName>
        <ecNumber evidence="5">3.5.1.18</ecNumber>
    </recommendedName>
</protein>